<dbReference type="PANTHER" id="PTHR35333">
    <property type="entry name" value="BETA-LACTAMASE"/>
    <property type="match status" value="1"/>
</dbReference>
<dbReference type="NCBIfam" id="NF033103">
    <property type="entry name" value="bla_class_A"/>
    <property type="match status" value="1"/>
</dbReference>
<dbReference type="Proteomes" id="UP000527616">
    <property type="component" value="Unassembled WGS sequence"/>
</dbReference>
<reference evidence="7 8" key="1">
    <citation type="submission" date="2020-07" db="EMBL/GenBank/DDBJ databases">
        <title>Sequencing the genomes of 1000 actinobacteria strains.</title>
        <authorList>
            <person name="Klenk H.-P."/>
        </authorList>
    </citation>
    <scope>NUCLEOTIDE SEQUENCE [LARGE SCALE GENOMIC DNA]</scope>
    <source>
        <strain evidence="7 8">DSM 103164</strain>
    </source>
</reference>
<gene>
    <name evidence="7" type="ORF">GGQ54_002127</name>
</gene>
<dbReference type="PANTHER" id="PTHR35333:SF3">
    <property type="entry name" value="BETA-LACTAMASE-TYPE TRANSPEPTIDASE FOLD CONTAINING PROTEIN"/>
    <property type="match status" value="1"/>
</dbReference>
<comment type="caution">
    <text evidence="7">The sequence shown here is derived from an EMBL/GenBank/DDBJ whole genome shotgun (WGS) entry which is preliminary data.</text>
</comment>
<evidence type="ECO:0000259" key="6">
    <source>
        <dbReference type="Pfam" id="PF13354"/>
    </source>
</evidence>
<dbReference type="EC" id="3.5.2.6" evidence="2 5"/>
<dbReference type="Pfam" id="PF13354">
    <property type="entry name" value="Beta-lactamase2"/>
    <property type="match status" value="1"/>
</dbReference>
<keyword evidence="4 5" id="KW-0046">Antibiotic resistance</keyword>
<feature type="domain" description="Beta-lactamase class A catalytic" evidence="6">
    <location>
        <begin position="16"/>
        <end position="239"/>
    </location>
</feature>
<accession>A0A7Z0D9T3</accession>
<evidence type="ECO:0000256" key="4">
    <source>
        <dbReference type="ARBA" id="ARBA00023251"/>
    </source>
</evidence>
<proteinExistence type="inferred from homology"/>
<comment type="similarity">
    <text evidence="1 5">Belongs to the class-A beta-lactamase family.</text>
</comment>
<keyword evidence="3 5" id="KW-0378">Hydrolase</keyword>
<dbReference type="InterPro" id="IPR045155">
    <property type="entry name" value="Beta-lactam_cat"/>
</dbReference>
<dbReference type="PRINTS" id="PR00118">
    <property type="entry name" value="BLACTAMASEA"/>
</dbReference>
<protein>
    <recommendedName>
        <fullName evidence="2 5">Beta-lactamase</fullName>
        <ecNumber evidence="2 5">3.5.2.6</ecNumber>
    </recommendedName>
</protein>
<dbReference type="PROSITE" id="PS00146">
    <property type="entry name" value="BETA_LACTAMASE_A"/>
    <property type="match status" value="1"/>
</dbReference>
<dbReference type="GO" id="GO:0030655">
    <property type="term" value="P:beta-lactam antibiotic catabolic process"/>
    <property type="evidence" value="ECO:0007669"/>
    <property type="project" value="InterPro"/>
</dbReference>
<evidence type="ECO:0000313" key="7">
    <source>
        <dbReference type="EMBL" id="NYI71567.1"/>
    </source>
</evidence>
<dbReference type="GO" id="GO:0008800">
    <property type="term" value="F:beta-lactamase activity"/>
    <property type="evidence" value="ECO:0007669"/>
    <property type="project" value="UniProtKB-UniRule"/>
</dbReference>
<dbReference type="InterPro" id="IPR012338">
    <property type="entry name" value="Beta-lactam/transpept-like"/>
</dbReference>
<dbReference type="SUPFAM" id="SSF56601">
    <property type="entry name" value="beta-lactamase/transpeptidase-like"/>
    <property type="match status" value="1"/>
</dbReference>
<dbReference type="AlphaFoldDB" id="A0A7Z0D9T3"/>
<dbReference type="Gene3D" id="3.40.710.10">
    <property type="entry name" value="DD-peptidase/beta-lactamase superfamily"/>
    <property type="match status" value="1"/>
</dbReference>
<evidence type="ECO:0000256" key="5">
    <source>
        <dbReference type="RuleBase" id="RU361140"/>
    </source>
</evidence>
<name>A0A7Z0D9T3_9ACTN</name>
<keyword evidence="8" id="KW-1185">Reference proteome</keyword>
<evidence type="ECO:0000256" key="2">
    <source>
        <dbReference type="ARBA" id="ARBA00012865"/>
    </source>
</evidence>
<dbReference type="RefSeq" id="WP_179445375.1">
    <property type="nucleotide sequence ID" value="NZ_JACBZS010000001.1"/>
</dbReference>
<evidence type="ECO:0000313" key="8">
    <source>
        <dbReference type="Proteomes" id="UP000527616"/>
    </source>
</evidence>
<sequence>MEQIARIEERYDRRIGLYAQNLRTGATVDHRADERFAMCSTFKTLAAAAVLDNRLIFRDRLIMDRRQHFPPSLVDGAGYAAVMAAWLEQGHVPTTAEVCEAAVADSDNAAGNLLLQLIGGPGAITALARDLGDRVTELTRWEPALNEWAPGDLRDTTTPRAMGENYGQLVAGRALGGAARRRLTGWLLANRTGADDLRKGLPAGWRLGDKTGSGAYGTRNDVGIAWTPAGVPIVISCLTNADSADAETRKEPLAEVGRLCAELLG</sequence>
<comment type="catalytic activity">
    <reaction evidence="5">
        <text>a beta-lactam + H2O = a substituted beta-amino acid</text>
        <dbReference type="Rhea" id="RHEA:20401"/>
        <dbReference type="ChEBI" id="CHEBI:15377"/>
        <dbReference type="ChEBI" id="CHEBI:35627"/>
        <dbReference type="ChEBI" id="CHEBI:140347"/>
        <dbReference type="EC" id="3.5.2.6"/>
    </reaction>
</comment>
<dbReference type="GO" id="GO:0046677">
    <property type="term" value="P:response to antibiotic"/>
    <property type="evidence" value="ECO:0007669"/>
    <property type="project" value="UniProtKB-UniRule"/>
</dbReference>
<organism evidence="7 8">
    <name type="scientific">Naumannella cuiyingiana</name>
    <dbReference type="NCBI Taxonomy" id="1347891"/>
    <lineage>
        <taxon>Bacteria</taxon>
        <taxon>Bacillati</taxon>
        <taxon>Actinomycetota</taxon>
        <taxon>Actinomycetes</taxon>
        <taxon>Propionibacteriales</taxon>
        <taxon>Propionibacteriaceae</taxon>
        <taxon>Naumannella</taxon>
    </lineage>
</organism>
<dbReference type="InterPro" id="IPR023650">
    <property type="entry name" value="Beta-lactam_class-A_AS"/>
</dbReference>
<evidence type="ECO:0000256" key="3">
    <source>
        <dbReference type="ARBA" id="ARBA00022801"/>
    </source>
</evidence>
<dbReference type="EMBL" id="JACBZS010000001">
    <property type="protein sequence ID" value="NYI71567.1"/>
    <property type="molecule type" value="Genomic_DNA"/>
</dbReference>
<evidence type="ECO:0000256" key="1">
    <source>
        <dbReference type="ARBA" id="ARBA00009009"/>
    </source>
</evidence>
<dbReference type="InterPro" id="IPR000871">
    <property type="entry name" value="Beta-lactam_class-A"/>
</dbReference>